<reference evidence="3" key="1">
    <citation type="submission" date="2018-09" db="EMBL/GenBank/DDBJ databases">
        <title>The complete genome of Acinetobacter sp. strain WCHAc010005.</title>
        <authorList>
            <person name="Hu Y."/>
            <person name="Long H."/>
            <person name="Feng Y."/>
            <person name="Zong Z."/>
        </authorList>
    </citation>
    <scope>NUCLEOTIDE SEQUENCE [LARGE SCALE GENOMIC DNA]</scope>
    <source>
        <strain evidence="3">WCHAc010005</strain>
    </source>
</reference>
<dbReference type="InterPro" id="IPR037126">
    <property type="entry name" value="PdaC/RsiV-like_sf"/>
</dbReference>
<proteinExistence type="predicted"/>
<feature type="domain" description="DUF3298" evidence="1">
    <location>
        <begin position="218"/>
        <end position="289"/>
    </location>
</feature>
<dbReference type="PROSITE" id="PS51257">
    <property type="entry name" value="PROKAR_LIPOPROTEIN"/>
    <property type="match status" value="1"/>
</dbReference>
<dbReference type="AlphaFoldDB" id="A0A3B7LUT3"/>
<dbReference type="Pfam" id="PF11738">
    <property type="entry name" value="DUF3298"/>
    <property type="match status" value="1"/>
</dbReference>
<protein>
    <submittedName>
        <fullName evidence="2">DUF3298 domain-containing protein</fullName>
    </submittedName>
</protein>
<dbReference type="Proteomes" id="UP000263753">
    <property type="component" value="Chromosome"/>
</dbReference>
<evidence type="ECO:0000313" key="3">
    <source>
        <dbReference type="Proteomes" id="UP000263753"/>
    </source>
</evidence>
<organism evidence="2 3">
    <name type="scientific">Acinetobacter chinensis</name>
    <dbReference type="NCBI Taxonomy" id="2004650"/>
    <lineage>
        <taxon>Bacteria</taxon>
        <taxon>Pseudomonadati</taxon>
        <taxon>Pseudomonadota</taxon>
        <taxon>Gammaproteobacteria</taxon>
        <taxon>Moraxellales</taxon>
        <taxon>Moraxellaceae</taxon>
        <taxon>Acinetobacter</taxon>
    </lineage>
</organism>
<dbReference type="KEGG" id="achi:CDG60_03415"/>
<dbReference type="EMBL" id="CP032134">
    <property type="protein sequence ID" value="AXY55725.1"/>
    <property type="molecule type" value="Genomic_DNA"/>
</dbReference>
<evidence type="ECO:0000313" key="2">
    <source>
        <dbReference type="EMBL" id="AXY55725.1"/>
    </source>
</evidence>
<dbReference type="RefSeq" id="WP_087513739.1">
    <property type="nucleotide sequence ID" value="NZ_CP032134.1"/>
</dbReference>
<gene>
    <name evidence="2" type="ORF">CDG60_03415</name>
</gene>
<evidence type="ECO:0000259" key="1">
    <source>
        <dbReference type="Pfam" id="PF11738"/>
    </source>
</evidence>
<sequence length="317" mass="34933">MLKNRIKWTVSVLATAMALSACQPKQKEPEQPQAASAAVVENDALKLKGDTEKLALNLPECDGNSCPEVSVERLSTNQPFIDELIDREILKQLNQILDVAPEEAVKAEQRTAASESLPASQAEAKMPLPKQQLEQQLKPFVAALLSMDSELKQLSSSHQISVMVKPKILNSEGALVTVVLNSSSYLGGAHGSSAQQYYNFDLEKKKLIPLGQVLQAGKQPALDKLAHEAFKLWVVDSKLAGSVDEYEQAWKFKLSENYYLGKDGLILQYAEYEIGPYVVGLPRLTIPYNQLQGILKKEYLPASEQLASEPKIEKAQS</sequence>
<dbReference type="Gene3D" id="3.90.640.20">
    <property type="entry name" value="Heat-shock cognate protein, ATPase"/>
    <property type="match status" value="1"/>
</dbReference>
<accession>A0A3B7LUT3</accession>
<dbReference type="Gene3D" id="3.30.565.40">
    <property type="entry name" value="Fervidobacterium nodosum Rt17-B1 like"/>
    <property type="match status" value="1"/>
</dbReference>
<name>A0A3B7LUT3_9GAMM</name>
<dbReference type="InterPro" id="IPR021729">
    <property type="entry name" value="DUF3298"/>
</dbReference>